<evidence type="ECO:0000256" key="1">
    <source>
        <dbReference type="SAM" id="MobiDB-lite"/>
    </source>
</evidence>
<feature type="region of interest" description="Disordered" evidence="1">
    <location>
        <begin position="1"/>
        <end position="26"/>
    </location>
</feature>
<protein>
    <submittedName>
        <fullName evidence="3">Ovule protein</fullName>
    </submittedName>
</protein>
<keyword evidence="2" id="KW-1185">Reference proteome</keyword>
<reference evidence="3" key="1">
    <citation type="submission" date="2016-11" db="UniProtKB">
        <authorList>
            <consortium name="WormBaseParasite"/>
        </authorList>
    </citation>
    <scope>IDENTIFICATION</scope>
</reference>
<evidence type="ECO:0000313" key="2">
    <source>
        <dbReference type="Proteomes" id="UP000095282"/>
    </source>
</evidence>
<dbReference type="AlphaFoldDB" id="A0A1I7UU95"/>
<dbReference type="WBParaSite" id="Csp11.Scaffold630.g19407.t1">
    <property type="protein sequence ID" value="Csp11.Scaffold630.g19407.t1"/>
    <property type="gene ID" value="Csp11.Scaffold630.g19407"/>
</dbReference>
<feature type="region of interest" description="Disordered" evidence="1">
    <location>
        <begin position="47"/>
        <end position="71"/>
    </location>
</feature>
<accession>A0A1I7UU95</accession>
<proteinExistence type="predicted"/>
<dbReference type="Proteomes" id="UP000095282">
    <property type="component" value="Unplaced"/>
</dbReference>
<sequence>MSSSSSSFPHKKEMGHTHLSHQKRTKNEDEKYKCGWILSPSLHFSSFVRPSETPPPPSIQKPRPNQFVPIC</sequence>
<evidence type="ECO:0000313" key="3">
    <source>
        <dbReference type="WBParaSite" id="Csp11.Scaffold630.g19407.t1"/>
    </source>
</evidence>
<organism evidence="2 3">
    <name type="scientific">Caenorhabditis tropicalis</name>
    <dbReference type="NCBI Taxonomy" id="1561998"/>
    <lineage>
        <taxon>Eukaryota</taxon>
        <taxon>Metazoa</taxon>
        <taxon>Ecdysozoa</taxon>
        <taxon>Nematoda</taxon>
        <taxon>Chromadorea</taxon>
        <taxon>Rhabditida</taxon>
        <taxon>Rhabditina</taxon>
        <taxon>Rhabditomorpha</taxon>
        <taxon>Rhabditoidea</taxon>
        <taxon>Rhabditidae</taxon>
        <taxon>Peloderinae</taxon>
        <taxon>Caenorhabditis</taxon>
    </lineage>
</organism>
<name>A0A1I7UU95_9PELO</name>